<protein>
    <submittedName>
        <fullName evidence="3">XdhC family protein</fullName>
    </submittedName>
</protein>
<feature type="domain" description="XdhC Rossmann" evidence="2">
    <location>
        <begin position="164"/>
        <end position="305"/>
    </location>
</feature>
<dbReference type="InterPro" id="IPR027051">
    <property type="entry name" value="XdhC_Rossmann_dom"/>
</dbReference>
<dbReference type="EMBL" id="JAHXRI010000006">
    <property type="protein sequence ID" value="MBZ1349819.1"/>
    <property type="molecule type" value="Genomic_DNA"/>
</dbReference>
<name>A0A953T6H6_9BURK</name>
<dbReference type="PANTHER" id="PTHR30388">
    <property type="entry name" value="ALDEHYDE OXIDOREDUCTASE MOLYBDENUM COFACTOR ASSEMBLY PROTEIN"/>
    <property type="match status" value="1"/>
</dbReference>
<organism evidence="3 4">
    <name type="scientific">Zwartia hollandica</name>
    <dbReference type="NCBI Taxonomy" id="324606"/>
    <lineage>
        <taxon>Bacteria</taxon>
        <taxon>Pseudomonadati</taxon>
        <taxon>Pseudomonadota</taxon>
        <taxon>Betaproteobacteria</taxon>
        <taxon>Burkholderiales</taxon>
        <taxon>Alcaligenaceae</taxon>
        <taxon>Zwartia</taxon>
    </lineage>
</organism>
<sequence length="327" mass="35682">MNSLDTEVLQHALEWLREGHPVHLATVVQTWGSAPRQAGAMLAVRKDGRVVGSVSGGCIEDDLIARAQGGQLPSKPEWARYGVSQEEAARFGLPCGGTLRLVIEPLKLGDWIDRVVEVTQAQQLVGRWLDLATGVSTLTDARPGQLTEVKEEGCHFVYGPHWRLLIIGANQTAQALAKIATMLEFQVIVCDPREEFTADWDMPGVSLQTGMPDDAVLEIQTDARTAIVAITHDPKLDDMALLEALKSKAFYVGALGSSRNQTKRRQRLLDFDLTEDDIARLHGPVGLQIGSRTPAEIAVAVGAQLVQVRRKLEDERVAGLTHPPKTT</sequence>
<dbReference type="InterPro" id="IPR052698">
    <property type="entry name" value="MoCofactor_Util/Proc"/>
</dbReference>
<dbReference type="Pfam" id="PF02625">
    <property type="entry name" value="XdhC_CoxI"/>
    <property type="match status" value="1"/>
</dbReference>
<evidence type="ECO:0000313" key="4">
    <source>
        <dbReference type="Proteomes" id="UP000739565"/>
    </source>
</evidence>
<gene>
    <name evidence="3" type="ORF">KZZ10_04100</name>
</gene>
<reference evidence="3" key="1">
    <citation type="submission" date="2021-07" db="EMBL/GenBank/DDBJ databases">
        <title>New genus and species of the family Alcaligenaceae.</title>
        <authorList>
            <person name="Hahn M.W."/>
        </authorList>
    </citation>
    <scope>NUCLEOTIDE SEQUENCE</scope>
    <source>
        <strain evidence="3">LF4-65</strain>
    </source>
</reference>
<dbReference type="Proteomes" id="UP000739565">
    <property type="component" value="Unassembled WGS sequence"/>
</dbReference>
<proteinExistence type="predicted"/>
<dbReference type="Pfam" id="PF13478">
    <property type="entry name" value="XdhC_C"/>
    <property type="match status" value="1"/>
</dbReference>
<dbReference type="PANTHER" id="PTHR30388:SF4">
    <property type="entry name" value="MOLYBDENUM COFACTOR INSERTION CHAPERONE PAOD"/>
    <property type="match status" value="1"/>
</dbReference>
<evidence type="ECO:0000313" key="3">
    <source>
        <dbReference type="EMBL" id="MBZ1349819.1"/>
    </source>
</evidence>
<evidence type="ECO:0000259" key="1">
    <source>
        <dbReference type="Pfam" id="PF02625"/>
    </source>
</evidence>
<dbReference type="AlphaFoldDB" id="A0A953T6H6"/>
<accession>A0A953T6H6</accession>
<dbReference type="Gene3D" id="3.40.50.720">
    <property type="entry name" value="NAD(P)-binding Rossmann-like Domain"/>
    <property type="match status" value="1"/>
</dbReference>
<dbReference type="RefSeq" id="WP_259660236.1">
    <property type="nucleotide sequence ID" value="NZ_JAHXRI010000006.1"/>
</dbReference>
<comment type="caution">
    <text evidence="3">The sequence shown here is derived from an EMBL/GenBank/DDBJ whole genome shotgun (WGS) entry which is preliminary data.</text>
</comment>
<evidence type="ECO:0000259" key="2">
    <source>
        <dbReference type="Pfam" id="PF13478"/>
    </source>
</evidence>
<feature type="domain" description="XdhC- CoxI" evidence="1">
    <location>
        <begin position="15"/>
        <end position="69"/>
    </location>
</feature>
<dbReference type="InterPro" id="IPR003777">
    <property type="entry name" value="XdhC_CoxI"/>
</dbReference>
<keyword evidence="4" id="KW-1185">Reference proteome</keyword>